<dbReference type="CDD" id="cd13970">
    <property type="entry name" value="ABC1_ADCK3"/>
    <property type="match status" value="1"/>
</dbReference>
<dbReference type="InterPro" id="IPR034646">
    <property type="entry name" value="ADCK3_dom"/>
</dbReference>
<feature type="domain" description="ABC1 atypical kinase-like" evidence="5">
    <location>
        <begin position="101"/>
        <end position="338"/>
    </location>
</feature>
<organism evidence="6 7">
    <name type="scientific">Limnobacter litoralis</name>
    <dbReference type="NCBI Taxonomy" id="481366"/>
    <lineage>
        <taxon>Bacteria</taxon>
        <taxon>Pseudomonadati</taxon>
        <taxon>Pseudomonadota</taxon>
        <taxon>Betaproteobacteria</taxon>
        <taxon>Burkholderiales</taxon>
        <taxon>Burkholderiaceae</taxon>
        <taxon>Limnobacter</taxon>
    </lineage>
</organism>
<keyword evidence="2" id="KW-0808">Transferase</keyword>
<dbReference type="InterPro" id="IPR011009">
    <property type="entry name" value="Kinase-like_dom_sf"/>
</dbReference>
<gene>
    <name evidence="6" type="primary">abc1</name>
    <name evidence="6" type="ORF">GCM10007875_20540</name>
</gene>
<dbReference type="EMBL" id="BSOJ01000020">
    <property type="protein sequence ID" value="GLR26964.1"/>
    <property type="molecule type" value="Genomic_DNA"/>
</dbReference>
<evidence type="ECO:0000313" key="7">
    <source>
        <dbReference type="Proteomes" id="UP001156664"/>
    </source>
</evidence>
<comment type="similarity">
    <text evidence="1">Belongs to the protein kinase superfamily. ADCK protein kinase family.</text>
</comment>
<evidence type="ECO:0000256" key="4">
    <source>
        <dbReference type="ARBA" id="ARBA00022840"/>
    </source>
</evidence>
<sequence>MSSNKPKDETAQKVPQSRFARLSRMGALATGIAGGMVAEGVRQLAKGNRPKVSQMLLTPANARRLADQLSRLRGAAMKVGQLLSMDAGDFIPAELSDILARLRSNARSMPHSQLQEVLRSNWGEDWEQQFAFFNFKPIAAASIGQVHEAFTRDGQRLAIKIQYPGVRESIDSDIDNVASLFKMSGVLPKELDLKPLLEQAKAQLHEEADYLREAESLKHYRSLLNDSQHFLMPEVYEQWCTKNILVMSHVQGLPVESLTGHSQALRDKVASLAFKLFFRELFEFRFMQTDPNFANFQFCTQTERLVLLDFGASRHLPVFLVEQYGCIVDAALSGNRAGLDSAARAIGYYDNNTLARHRELVLDLIELACEPLCTKGEFDFGHSDLAQRIREKGMDLGLDRDFWHVPPVDALFLQRKVGGVFLLASRLKARVNIQAQLPEMFT</sequence>
<dbReference type="RefSeq" id="WP_284281657.1">
    <property type="nucleotide sequence ID" value="NZ_BSOJ01000020.1"/>
</dbReference>
<accession>A0ABQ5YQV7</accession>
<proteinExistence type="inferred from homology"/>
<evidence type="ECO:0000256" key="3">
    <source>
        <dbReference type="ARBA" id="ARBA00022741"/>
    </source>
</evidence>
<dbReference type="InterPro" id="IPR051409">
    <property type="entry name" value="Atypical_kinase_ADCK"/>
</dbReference>
<evidence type="ECO:0000313" key="6">
    <source>
        <dbReference type="EMBL" id="GLR26964.1"/>
    </source>
</evidence>
<dbReference type="Proteomes" id="UP001156664">
    <property type="component" value="Unassembled WGS sequence"/>
</dbReference>
<dbReference type="SUPFAM" id="SSF56112">
    <property type="entry name" value="Protein kinase-like (PK-like)"/>
    <property type="match status" value="1"/>
</dbReference>
<dbReference type="PANTHER" id="PTHR43851:SF3">
    <property type="entry name" value="COENZYME Q8"/>
    <property type="match status" value="1"/>
</dbReference>
<name>A0ABQ5YQV7_9BURK</name>
<keyword evidence="4" id="KW-0067">ATP-binding</keyword>
<keyword evidence="7" id="KW-1185">Reference proteome</keyword>
<dbReference type="InterPro" id="IPR004147">
    <property type="entry name" value="ABC1_dom"/>
</dbReference>
<reference evidence="7" key="1">
    <citation type="journal article" date="2019" name="Int. J. Syst. Evol. Microbiol.">
        <title>The Global Catalogue of Microorganisms (GCM) 10K type strain sequencing project: providing services to taxonomists for standard genome sequencing and annotation.</title>
        <authorList>
            <consortium name="The Broad Institute Genomics Platform"/>
            <consortium name="The Broad Institute Genome Sequencing Center for Infectious Disease"/>
            <person name="Wu L."/>
            <person name="Ma J."/>
        </authorList>
    </citation>
    <scope>NUCLEOTIDE SEQUENCE [LARGE SCALE GENOMIC DNA]</scope>
    <source>
        <strain evidence="7">NBRC 105857</strain>
    </source>
</reference>
<evidence type="ECO:0000259" key="5">
    <source>
        <dbReference type="Pfam" id="PF03109"/>
    </source>
</evidence>
<evidence type="ECO:0000256" key="1">
    <source>
        <dbReference type="ARBA" id="ARBA00009670"/>
    </source>
</evidence>
<evidence type="ECO:0000256" key="2">
    <source>
        <dbReference type="ARBA" id="ARBA00022679"/>
    </source>
</evidence>
<dbReference type="PANTHER" id="PTHR43851">
    <property type="match status" value="1"/>
</dbReference>
<dbReference type="Pfam" id="PF03109">
    <property type="entry name" value="ABC1"/>
    <property type="match status" value="1"/>
</dbReference>
<comment type="caution">
    <text evidence="6">The sequence shown here is derived from an EMBL/GenBank/DDBJ whole genome shotgun (WGS) entry which is preliminary data.</text>
</comment>
<protein>
    <submittedName>
        <fullName evidence="6">Ubiquinol-cytochrome c reductase</fullName>
    </submittedName>
</protein>
<keyword evidence="3" id="KW-0547">Nucleotide-binding</keyword>